<dbReference type="AlphaFoldDB" id="A0A1F6NKQ5"/>
<dbReference type="EMBL" id="MFQR01000012">
    <property type="protein sequence ID" value="OGH84576.1"/>
    <property type="molecule type" value="Genomic_DNA"/>
</dbReference>
<gene>
    <name evidence="1" type="ORF">A2261_02970</name>
</gene>
<dbReference type="Proteomes" id="UP000177803">
    <property type="component" value="Unassembled WGS sequence"/>
</dbReference>
<organism evidence="1 2">
    <name type="scientific">Candidatus Magasanikbacteria bacterium RIFOXYA2_FULL_44_8</name>
    <dbReference type="NCBI Taxonomy" id="1798696"/>
    <lineage>
        <taxon>Bacteria</taxon>
        <taxon>Candidatus Magasanikiibacteriota</taxon>
    </lineage>
</organism>
<protein>
    <submittedName>
        <fullName evidence="1">Uncharacterized protein</fullName>
    </submittedName>
</protein>
<proteinExistence type="predicted"/>
<evidence type="ECO:0000313" key="2">
    <source>
        <dbReference type="Proteomes" id="UP000177803"/>
    </source>
</evidence>
<reference evidence="1 2" key="1">
    <citation type="journal article" date="2016" name="Nat. Commun.">
        <title>Thousands of microbial genomes shed light on interconnected biogeochemical processes in an aquifer system.</title>
        <authorList>
            <person name="Anantharaman K."/>
            <person name="Brown C.T."/>
            <person name="Hug L.A."/>
            <person name="Sharon I."/>
            <person name="Castelle C.J."/>
            <person name="Probst A.J."/>
            <person name="Thomas B.C."/>
            <person name="Singh A."/>
            <person name="Wilkins M.J."/>
            <person name="Karaoz U."/>
            <person name="Brodie E.L."/>
            <person name="Williams K.H."/>
            <person name="Hubbard S.S."/>
            <person name="Banfield J.F."/>
        </authorList>
    </citation>
    <scope>NUCLEOTIDE SEQUENCE [LARGE SCALE GENOMIC DNA]</scope>
</reference>
<name>A0A1F6NKQ5_9BACT</name>
<comment type="caution">
    <text evidence="1">The sequence shown here is derived from an EMBL/GenBank/DDBJ whole genome shotgun (WGS) entry which is preliminary data.</text>
</comment>
<evidence type="ECO:0000313" key="1">
    <source>
        <dbReference type="EMBL" id="OGH84576.1"/>
    </source>
</evidence>
<accession>A0A1F6NKQ5</accession>
<sequence>MSAREGEWIGDWEVDAQDMKSEHGRATMQDFLVLLEKLGAPMSPVELRKFIYDTTAKLLQEISSDSPQEKIDVKMLATAAADMSFDIIPSGILYKMIEKLKIKLAKNKK</sequence>